<evidence type="ECO:0000256" key="4">
    <source>
        <dbReference type="ARBA" id="ARBA00023136"/>
    </source>
</evidence>
<dbReference type="InterPro" id="IPR005828">
    <property type="entry name" value="MFS_sugar_transport-like"/>
</dbReference>
<dbReference type="VEuPathDB" id="AmoebaDB:ACA1_360390"/>
<evidence type="ECO:0000256" key="5">
    <source>
        <dbReference type="SAM" id="MobiDB-lite"/>
    </source>
</evidence>
<keyword evidence="4 6" id="KW-0472">Membrane</keyword>
<comment type="subcellular location">
    <subcellularLocation>
        <location evidence="1">Membrane</location>
        <topology evidence="1">Multi-pass membrane protein</topology>
    </subcellularLocation>
</comment>
<keyword evidence="9" id="KW-1185">Reference proteome</keyword>
<dbReference type="InterPro" id="IPR036259">
    <property type="entry name" value="MFS_trans_sf"/>
</dbReference>
<dbReference type="STRING" id="1257118.L8HE38"/>
<dbReference type="GeneID" id="14923993"/>
<feature type="transmembrane region" description="Helical" evidence="6">
    <location>
        <begin position="319"/>
        <end position="339"/>
    </location>
</feature>
<dbReference type="GO" id="GO:0005886">
    <property type="term" value="C:plasma membrane"/>
    <property type="evidence" value="ECO:0007669"/>
    <property type="project" value="TreeGrafter"/>
</dbReference>
<feature type="transmembrane region" description="Helical" evidence="6">
    <location>
        <begin position="226"/>
        <end position="251"/>
    </location>
</feature>
<feature type="compositionally biased region" description="Acidic residues" evidence="5">
    <location>
        <begin position="540"/>
        <end position="553"/>
    </location>
</feature>
<dbReference type="PROSITE" id="PS00216">
    <property type="entry name" value="SUGAR_TRANSPORT_1"/>
    <property type="match status" value="1"/>
</dbReference>
<evidence type="ECO:0000259" key="7">
    <source>
        <dbReference type="PROSITE" id="PS50850"/>
    </source>
</evidence>
<dbReference type="PANTHER" id="PTHR23508">
    <property type="entry name" value="CARBOXYLIC ACID TRANSPORTER PROTEIN HOMOLOG"/>
    <property type="match status" value="1"/>
</dbReference>
<dbReference type="GO" id="GO:0046943">
    <property type="term" value="F:carboxylic acid transmembrane transporter activity"/>
    <property type="evidence" value="ECO:0007669"/>
    <property type="project" value="TreeGrafter"/>
</dbReference>
<feature type="compositionally biased region" description="Basic and acidic residues" evidence="5">
    <location>
        <begin position="42"/>
        <end position="53"/>
    </location>
</feature>
<sequence length="590" mass="63215">MAARTALEDNSPVTQPDVALTTFASSGLLLADDDAAPPNGVDRIDDNDVEDSKSTSTAKGKDVTTPQSTTSPTEGAEDAPETRKERAWRGIRSAGRIALTGTAFGADAYLLQVTSMVIPIMAEVYPQTDTDASLVSTAALLGAMLGQLLFGFIADMVGRRIGFAITIGVFTLGAIASSAVGNRAVVYYLLALFRLVVGFGVGGEYPLAASIASENAEDANQKRGRAVAFTFAMQGVGALAVPLVALLLLIWSSDLDLVWRLCLGLGAVPGLVTLPFRLTMAETGQFKAAQSRERLRGSRSLWRRVQWRWVVLKRYWRELIGTTLTWLLFDALFYGNTLFTPTLLDSMGMADGDTPRARLQNLAELSLIIAAIALPGYVVAVLLIDRIGRRYMQLQGFLLMALIYAVISTFYDDISDITPLFLLLYGATYFFASFGPKMTTFVIPSELYPTEVRAFCHGISAAAGKLGAIIGTYAFKYILSASGVAVVLNICAMIAVVGLFVTTLFTPETRLLRLAHAPSMSAQAPPDHIRAMWAGHDAAAADDDDDDESDMLDDSLPVSSADSLDTSGGPGPRTDSDERGGTELRELEGV</sequence>
<dbReference type="InterPro" id="IPR020846">
    <property type="entry name" value="MFS_dom"/>
</dbReference>
<keyword evidence="2 6" id="KW-0812">Transmembrane</keyword>
<feature type="transmembrane region" description="Helical" evidence="6">
    <location>
        <begin position="134"/>
        <end position="154"/>
    </location>
</feature>
<feature type="transmembrane region" description="Helical" evidence="6">
    <location>
        <begin position="481"/>
        <end position="505"/>
    </location>
</feature>
<dbReference type="Pfam" id="PF00083">
    <property type="entry name" value="Sugar_tr"/>
    <property type="match status" value="1"/>
</dbReference>
<evidence type="ECO:0000256" key="2">
    <source>
        <dbReference type="ARBA" id="ARBA00022692"/>
    </source>
</evidence>
<dbReference type="Gene3D" id="1.20.1250.20">
    <property type="entry name" value="MFS general substrate transporter like domains"/>
    <property type="match status" value="1"/>
</dbReference>
<protein>
    <submittedName>
        <fullName evidence="8">Transporter, major facilitator superfamily superfamily protein</fullName>
    </submittedName>
</protein>
<feature type="transmembrane region" description="Helical" evidence="6">
    <location>
        <begin position="186"/>
        <end position="205"/>
    </location>
</feature>
<feature type="domain" description="Major facilitator superfamily (MFS) profile" evidence="7">
    <location>
        <begin position="93"/>
        <end position="510"/>
    </location>
</feature>
<accession>L8HE38</accession>
<feature type="transmembrane region" description="Helical" evidence="6">
    <location>
        <begin position="161"/>
        <end position="180"/>
    </location>
</feature>
<feature type="region of interest" description="Disordered" evidence="5">
    <location>
        <begin position="537"/>
        <end position="590"/>
    </location>
</feature>
<gene>
    <name evidence="8" type="ORF">ACA1_360390</name>
</gene>
<dbReference type="SUPFAM" id="SSF103473">
    <property type="entry name" value="MFS general substrate transporter"/>
    <property type="match status" value="1"/>
</dbReference>
<feature type="transmembrane region" description="Helical" evidence="6">
    <location>
        <begin position="391"/>
        <end position="411"/>
    </location>
</feature>
<reference evidence="8 9" key="1">
    <citation type="journal article" date="2013" name="Genome Biol.">
        <title>Genome of Acanthamoeba castellanii highlights extensive lateral gene transfer and early evolution of tyrosine kinase signaling.</title>
        <authorList>
            <person name="Clarke M."/>
            <person name="Lohan A.J."/>
            <person name="Liu B."/>
            <person name="Lagkouvardos I."/>
            <person name="Roy S."/>
            <person name="Zafar N."/>
            <person name="Bertelli C."/>
            <person name="Schilde C."/>
            <person name="Kianianmomeni A."/>
            <person name="Burglin T.R."/>
            <person name="Frech C."/>
            <person name="Turcotte B."/>
            <person name="Kopec K.O."/>
            <person name="Synnott J.M."/>
            <person name="Choo C."/>
            <person name="Paponov I."/>
            <person name="Finkler A."/>
            <person name="Soon Heng Tan C."/>
            <person name="Hutchins A.P."/>
            <person name="Weinmeier T."/>
            <person name="Rattei T."/>
            <person name="Chu J.S."/>
            <person name="Gimenez G."/>
            <person name="Irimia M."/>
            <person name="Rigden D.J."/>
            <person name="Fitzpatrick D.A."/>
            <person name="Lorenzo-Morales J."/>
            <person name="Bateman A."/>
            <person name="Chiu C.H."/>
            <person name="Tang P."/>
            <person name="Hegemann P."/>
            <person name="Fromm H."/>
            <person name="Raoult D."/>
            <person name="Greub G."/>
            <person name="Miranda-Saavedra D."/>
            <person name="Chen N."/>
            <person name="Nash P."/>
            <person name="Ginger M.L."/>
            <person name="Horn M."/>
            <person name="Schaap P."/>
            <person name="Caler L."/>
            <person name="Loftus B."/>
        </authorList>
    </citation>
    <scope>NUCLEOTIDE SEQUENCE [LARGE SCALE GENOMIC DNA]</scope>
    <source>
        <strain evidence="8 9">Neff</strain>
    </source>
</reference>
<feature type="transmembrane region" description="Helical" evidence="6">
    <location>
        <begin position="417"/>
        <end position="434"/>
    </location>
</feature>
<dbReference type="InterPro" id="IPR005829">
    <property type="entry name" value="Sugar_transporter_CS"/>
</dbReference>
<keyword evidence="3 6" id="KW-1133">Transmembrane helix</keyword>
<evidence type="ECO:0000313" key="8">
    <source>
        <dbReference type="EMBL" id="ELR23023.1"/>
    </source>
</evidence>
<feature type="compositionally biased region" description="Polar residues" evidence="5">
    <location>
        <begin position="557"/>
        <end position="566"/>
    </location>
</feature>
<evidence type="ECO:0000256" key="3">
    <source>
        <dbReference type="ARBA" id="ARBA00022989"/>
    </source>
</evidence>
<dbReference type="OrthoDB" id="2153661at2759"/>
<dbReference type="Proteomes" id="UP000011083">
    <property type="component" value="Unassembled WGS sequence"/>
</dbReference>
<dbReference type="PROSITE" id="PS50850">
    <property type="entry name" value="MFS"/>
    <property type="match status" value="1"/>
</dbReference>
<organism evidence="8 9">
    <name type="scientific">Acanthamoeba castellanii (strain ATCC 30010 / Neff)</name>
    <dbReference type="NCBI Taxonomy" id="1257118"/>
    <lineage>
        <taxon>Eukaryota</taxon>
        <taxon>Amoebozoa</taxon>
        <taxon>Discosea</taxon>
        <taxon>Longamoebia</taxon>
        <taxon>Centramoebida</taxon>
        <taxon>Acanthamoebidae</taxon>
        <taxon>Acanthamoeba</taxon>
    </lineage>
</organism>
<feature type="transmembrane region" description="Helical" evidence="6">
    <location>
        <begin position="365"/>
        <end position="384"/>
    </location>
</feature>
<dbReference type="PANTHER" id="PTHR23508:SF10">
    <property type="entry name" value="CARBOXYLIC ACID TRANSPORTER PROTEIN HOMOLOG"/>
    <property type="match status" value="1"/>
</dbReference>
<dbReference type="EMBL" id="KB007867">
    <property type="protein sequence ID" value="ELR23023.1"/>
    <property type="molecule type" value="Genomic_DNA"/>
</dbReference>
<name>L8HE38_ACACF</name>
<feature type="region of interest" description="Disordered" evidence="5">
    <location>
        <begin position="29"/>
        <end position="86"/>
    </location>
</feature>
<feature type="compositionally biased region" description="Polar residues" evidence="5">
    <location>
        <begin position="54"/>
        <end position="73"/>
    </location>
</feature>
<proteinExistence type="predicted"/>
<dbReference type="RefSeq" id="XP_004352500.1">
    <property type="nucleotide sequence ID" value="XM_004352448.1"/>
</dbReference>
<feature type="compositionally biased region" description="Basic and acidic residues" evidence="5">
    <location>
        <begin position="574"/>
        <end position="590"/>
    </location>
</feature>
<dbReference type="OMA" id="LNSHWHL"/>
<dbReference type="CDD" id="cd17364">
    <property type="entry name" value="MFS_PhT"/>
    <property type="match status" value="1"/>
</dbReference>
<feature type="transmembrane region" description="Helical" evidence="6">
    <location>
        <begin position="97"/>
        <end position="122"/>
    </location>
</feature>
<dbReference type="AlphaFoldDB" id="L8HE38"/>
<evidence type="ECO:0000313" key="9">
    <source>
        <dbReference type="Proteomes" id="UP000011083"/>
    </source>
</evidence>
<feature type="transmembrane region" description="Helical" evidence="6">
    <location>
        <begin position="454"/>
        <end position="475"/>
    </location>
</feature>
<dbReference type="KEGG" id="acan:ACA1_360390"/>
<evidence type="ECO:0000256" key="1">
    <source>
        <dbReference type="ARBA" id="ARBA00004141"/>
    </source>
</evidence>
<feature type="transmembrane region" description="Helical" evidence="6">
    <location>
        <begin position="257"/>
        <end position="278"/>
    </location>
</feature>
<evidence type="ECO:0000256" key="6">
    <source>
        <dbReference type="SAM" id="Phobius"/>
    </source>
</evidence>